<name>A0A7S1V7U3_9STRA</name>
<dbReference type="EMBL" id="HBGK01032077">
    <property type="protein sequence ID" value="CAD9290697.1"/>
    <property type="molecule type" value="Transcribed_RNA"/>
</dbReference>
<organism evidence="2">
    <name type="scientific">Grammatophora oceanica</name>
    <dbReference type="NCBI Taxonomy" id="210454"/>
    <lineage>
        <taxon>Eukaryota</taxon>
        <taxon>Sar</taxon>
        <taxon>Stramenopiles</taxon>
        <taxon>Ochrophyta</taxon>
        <taxon>Bacillariophyta</taxon>
        <taxon>Fragilariophyceae</taxon>
        <taxon>Fragilariophycidae</taxon>
        <taxon>Rhabdonematales</taxon>
        <taxon>Grammatophoraceae</taxon>
        <taxon>Grammatophora</taxon>
    </lineage>
</organism>
<proteinExistence type="predicted"/>
<evidence type="ECO:0008006" key="3">
    <source>
        <dbReference type="Google" id="ProtNLM"/>
    </source>
</evidence>
<dbReference type="AlphaFoldDB" id="A0A7S1V7U3"/>
<accession>A0A7S1V7U3</accession>
<reference evidence="2" key="1">
    <citation type="submission" date="2021-01" db="EMBL/GenBank/DDBJ databases">
        <authorList>
            <person name="Corre E."/>
            <person name="Pelletier E."/>
            <person name="Niang G."/>
            <person name="Scheremetjew M."/>
            <person name="Finn R."/>
            <person name="Kale V."/>
            <person name="Holt S."/>
            <person name="Cochrane G."/>
            <person name="Meng A."/>
            <person name="Brown T."/>
            <person name="Cohen L."/>
        </authorList>
    </citation>
    <scope>NUCLEOTIDE SEQUENCE</scope>
    <source>
        <strain evidence="2">CCMP 410</strain>
    </source>
</reference>
<sequence length="148" mass="16924">MNSNAATCSQVALLLLVLLAVAVHAFSPLDTSSRKVRSRTILQGRSSRGIPRRKPGEMPWEYQRRLSEALANPTMFEETTTTVESGRNDTDGSVVKRTSGYQRIEEWDEEKRRTTTAEVSWEERVQMDGLRHGNGLVQNEILRRNMYR</sequence>
<keyword evidence="1" id="KW-0732">Signal</keyword>
<feature type="chain" id="PRO_5031225534" description="RxLR effector protein" evidence="1">
    <location>
        <begin position="26"/>
        <end position="148"/>
    </location>
</feature>
<evidence type="ECO:0000313" key="2">
    <source>
        <dbReference type="EMBL" id="CAD9290697.1"/>
    </source>
</evidence>
<feature type="signal peptide" evidence="1">
    <location>
        <begin position="1"/>
        <end position="25"/>
    </location>
</feature>
<protein>
    <recommendedName>
        <fullName evidence="3">RxLR effector protein</fullName>
    </recommendedName>
</protein>
<gene>
    <name evidence="2" type="ORF">GOCE00092_LOCUS16760</name>
</gene>
<evidence type="ECO:0000256" key="1">
    <source>
        <dbReference type="SAM" id="SignalP"/>
    </source>
</evidence>